<protein>
    <submittedName>
        <fullName evidence="2">Uncharacterized protein</fullName>
    </submittedName>
</protein>
<organism evidence="2 3">
    <name type="scientific">Candidatus Falkowbacteria bacterium CG11_big_fil_rev_8_21_14_0_20_39_10</name>
    <dbReference type="NCBI Taxonomy" id="1974570"/>
    <lineage>
        <taxon>Bacteria</taxon>
        <taxon>Candidatus Falkowiibacteriota</taxon>
    </lineage>
</organism>
<name>A0A2M6K9R4_9BACT</name>
<dbReference type="Proteomes" id="UP000230869">
    <property type="component" value="Unassembled WGS sequence"/>
</dbReference>
<keyword evidence="1" id="KW-0472">Membrane</keyword>
<evidence type="ECO:0000313" key="3">
    <source>
        <dbReference type="Proteomes" id="UP000230869"/>
    </source>
</evidence>
<evidence type="ECO:0000313" key="2">
    <source>
        <dbReference type="EMBL" id="PIR13630.1"/>
    </source>
</evidence>
<keyword evidence="1" id="KW-0812">Transmembrane</keyword>
<proteinExistence type="predicted"/>
<feature type="transmembrane region" description="Helical" evidence="1">
    <location>
        <begin position="30"/>
        <end position="54"/>
    </location>
</feature>
<reference evidence="2 3" key="1">
    <citation type="submission" date="2017-09" db="EMBL/GenBank/DDBJ databases">
        <title>Depth-based differentiation of microbial function through sediment-hosted aquifers and enrichment of novel symbionts in the deep terrestrial subsurface.</title>
        <authorList>
            <person name="Probst A.J."/>
            <person name="Ladd B."/>
            <person name="Jarett J.K."/>
            <person name="Geller-Mcgrath D.E."/>
            <person name="Sieber C.M."/>
            <person name="Emerson J.B."/>
            <person name="Anantharaman K."/>
            <person name="Thomas B.C."/>
            <person name="Malmstrom R."/>
            <person name="Stieglmeier M."/>
            <person name="Klingl A."/>
            <person name="Woyke T."/>
            <person name="Ryan C.M."/>
            <person name="Banfield J.F."/>
        </authorList>
    </citation>
    <scope>NUCLEOTIDE SEQUENCE [LARGE SCALE GENOMIC DNA]</scope>
    <source>
        <strain evidence="2">CG11_big_fil_rev_8_21_14_0_20_39_10</strain>
    </source>
</reference>
<dbReference type="AlphaFoldDB" id="A0A2M6K9R4"/>
<dbReference type="EMBL" id="PCWW01000027">
    <property type="protein sequence ID" value="PIR13630.1"/>
    <property type="molecule type" value="Genomic_DNA"/>
</dbReference>
<accession>A0A2M6K9R4</accession>
<sequence length="203" mass="24166">MLLVISVFFGTGERYDEGLFDIYEGSYGSMYFIFILLIIFFFIVLEILILHYCLKYRKKRFIITNDFLEITEIKKNKIKRYRWNEFSAFSSNLVAFTKDTNSIALEIKDVYTPYYLKLKKGSHLGLVRYVKIMIDESNKQKVYQALKGKIKESVYNKDEIIEREKKKSKILEVGIVFAVVFFIIVTYKELIQIIKSLFIILFR</sequence>
<comment type="caution">
    <text evidence="2">The sequence shown here is derived from an EMBL/GenBank/DDBJ whole genome shotgun (WGS) entry which is preliminary data.</text>
</comment>
<feature type="transmembrane region" description="Helical" evidence="1">
    <location>
        <begin position="170"/>
        <end position="187"/>
    </location>
</feature>
<keyword evidence="1" id="KW-1133">Transmembrane helix</keyword>
<evidence type="ECO:0000256" key="1">
    <source>
        <dbReference type="SAM" id="Phobius"/>
    </source>
</evidence>
<gene>
    <name evidence="2" type="ORF">COV49_01605</name>
</gene>